<reference evidence="1 2" key="1">
    <citation type="submission" date="2024-04" db="EMBL/GenBank/DDBJ databases">
        <title>Tritrichomonas musculus Genome.</title>
        <authorList>
            <person name="Alves-Ferreira E."/>
            <person name="Grigg M."/>
            <person name="Lorenzi H."/>
            <person name="Galac M."/>
        </authorList>
    </citation>
    <scope>NUCLEOTIDE SEQUENCE [LARGE SCALE GENOMIC DNA]</scope>
    <source>
        <strain evidence="1 2">EAF2021</strain>
    </source>
</reference>
<keyword evidence="2" id="KW-1185">Reference proteome</keyword>
<dbReference type="EMBL" id="JAPFFF010000033">
    <property type="protein sequence ID" value="KAK8844295.1"/>
    <property type="molecule type" value="Genomic_DNA"/>
</dbReference>
<name>A0ABR2HE16_9EUKA</name>
<evidence type="ECO:0000313" key="1">
    <source>
        <dbReference type="EMBL" id="KAK8844295.1"/>
    </source>
</evidence>
<dbReference type="Proteomes" id="UP001470230">
    <property type="component" value="Unassembled WGS sequence"/>
</dbReference>
<accession>A0ABR2HE16</accession>
<gene>
    <name evidence="1" type="ORF">M9Y10_024507</name>
</gene>
<sequence>MKNAKKDPYKMENMLSLKSTFDALVYFLCERSTHFALKVKKTVSKYYENVGINELNKNDLINPEIGFYQLQIIFNNLDNQSFKYHMHECLLIAIRKIRSIKVPKYKYIAQSIIAKNISLIRQKRRFNSFLNKNCLSSVENQDDLIFEDKRQLNQPETFNQRFIKQSLKLKEAFRLRKHSSIEYQTPEKYWNTIDDMYTIDNGILFKNQSEQEIWISNIKNYTKNVELNTSNKSEANLFNSIPKENSKLKLYKLFVYNEKVGKWEKNTKGINELVKDKLLDKLNPKLSFILFLNSFENDLVSLNSNLISFTFPHLSDDDIYIYALLDKPLSLLEYEITFSSQEKQTIKPLFLLLHVPNREINNINSIILKIYHFLSIISDVEIVILNKKYYNDQINLIKKLNNLKRSYSDAVKIKKNSTNEIDLLKSVSKINEDTDFSSDGDEFENNEEQEEDLNDHLYDLINFNIFEKKHELILLFNDDCVQSDILKNMNENAFFDSFQQLNDLHYHACYININMPVTYRCFLTSLNEAALKNNSSFRDSFCNFDFIQISDLTNSYVKVKSRNKWKPKLKKLIHERFRQLKQNNLDGLNDLSLTIKLNKELIKIRPSIDIEFTQECNLILDDIRNRIIKKNEDIFIQELKQSSLNSIEYLTALIQKADFIPSDKKKSMKDSHDSFLRNEFFDIIKALYPKDAIVHVFNKNSSILENQIEIDKEALKNIFKKYSPKNDEKVVNLIDSIREGTNYTIKETENIREIEVVVEAGNLEKVIKQDF</sequence>
<protein>
    <submittedName>
        <fullName evidence="1">Uncharacterized protein</fullName>
    </submittedName>
</protein>
<comment type="caution">
    <text evidence="1">The sequence shown here is derived from an EMBL/GenBank/DDBJ whole genome shotgun (WGS) entry which is preliminary data.</text>
</comment>
<evidence type="ECO:0000313" key="2">
    <source>
        <dbReference type="Proteomes" id="UP001470230"/>
    </source>
</evidence>
<proteinExistence type="predicted"/>
<organism evidence="1 2">
    <name type="scientific">Tritrichomonas musculus</name>
    <dbReference type="NCBI Taxonomy" id="1915356"/>
    <lineage>
        <taxon>Eukaryota</taxon>
        <taxon>Metamonada</taxon>
        <taxon>Parabasalia</taxon>
        <taxon>Tritrichomonadida</taxon>
        <taxon>Tritrichomonadidae</taxon>
        <taxon>Tritrichomonas</taxon>
    </lineage>
</organism>